<evidence type="ECO:0000313" key="1">
    <source>
        <dbReference type="EMBL" id="KIJ32444.1"/>
    </source>
</evidence>
<evidence type="ECO:0000313" key="2">
    <source>
        <dbReference type="Proteomes" id="UP000054279"/>
    </source>
</evidence>
<reference evidence="1 2" key="1">
    <citation type="submission" date="2014-06" db="EMBL/GenBank/DDBJ databases">
        <title>Evolutionary Origins and Diversification of the Mycorrhizal Mutualists.</title>
        <authorList>
            <consortium name="DOE Joint Genome Institute"/>
            <consortium name="Mycorrhizal Genomics Consortium"/>
            <person name="Kohler A."/>
            <person name="Kuo A."/>
            <person name="Nagy L.G."/>
            <person name="Floudas D."/>
            <person name="Copeland A."/>
            <person name="Barry K.W."/>
            <person name="Cichocki N."/>
            <person name="Veneault-Fourrey C."/>
            <person name="LaButti K."/>
            <person name="Lindquist E.A."/>
            <person name="Lipzen A."/>
            <person name="Lundell T."/>
            <person name="Morin E."/>
            <person name="Murat C."/>
            <person name="Riley R."/>
            <person name="Ohm R."/>
            <person name="Sun H."/>
            <person name="Tunlid A."/>
            <person name="Henrissat B."/>
            <person name="Grigoriev I.V."/>
            <person name="Hibbett D.S."/>
            <person name="Martin F."/>
        </authorList>
    </citation>
    <scope>NUCLEOTIDE SEQUENCE [LARGE SCALE GENOMIC DNA]</scope>
    <source>
        <strain evidence="1 2">SS14</strain>
    </source>
</reference>
<dbReference type="AlphaFoldDB" id="A0A0C9UCQ2"/>
<protein>
    <submittedName>
        <fullName evidence="1">Unplaced genomic scaffold SPHSTscaffold_152, whole genome shotgun sequence</fullName>
    </submittedName>
</protein>
<gene>
    <name evidence="1" type="ORF">M422DRAFT_265775</name>
</gene>
<accession>A0A0C9UCQ2</accession>
<dbReference type="Proteomes" id="UP000054279">
    <property type="component" value="Unassembled WGS sequence"/>
</dbReference>
<sequence length="108" mass="12130">MKPAGKPLERDSKETIPTGCYVLLSPEGGFVNVGLVLHHPLRRGFSYNVSTIHVAGYNSYLGRKQSTKFSARVRKRDKRCCLSGRPVVGDNYTGFEAMHFFPWVNPTK</sequence>
<name>A0A0C9UCQ2_SPHS4</name>
<dbReference type="HOGENOM" id="CLU_2198658_0_0_1"/>
<dbReference type="EMBL" id="KN837227">
    <property type="protein sequence ID" value="KIJ32444.1"/>
    <property type="molecule type" value="Genomic_DNA"/>
</dbReference>
<organism evidence="1 2">
    <name type="scientific">Sphaerobolus stellatus (strain SS14)</name>
    <dbReference type="NCBI Taxonomy" id="990650"/>
    <lineage>
        <taxon>Eukaryota</taxon>
        <taxon>Fungi</taxon>
        <taxon>Dikarya</taxon>
        <taxon>Basidiomycota</taxon>
        <taxon>Agaricomycotina</taxon>
        <taxon>Agaricomycetes</taxon>
        <taxon>Phallomycetidae</taxon>
        <taxon>Geastrales</taxon>
        <taxon>Sphaerobolaceae</taxon>
        <taxon>Sphaerobolus</taxon>
    </lineage>
</organism>
<proteinExistence type="predicted"/>
<keyword evidence="2" id="KW-1185">Reference proteome</keyword>
<dbReference type="OrthoDB" id="2142759at2759"/>